<feature type="region of interest" description="Disordered" evidence="4">
    <location>
        <begin position="490"/>
        <end position="619"/>
    </location>
</feature>
<dbReference type="PANTHER" id="PTHR21553:SF24">
    <property type="entry name" value="(E2-INDEPENDENT) E3 UBIQUITIN-CONJUGATING ENZYME FATS"/>
    <property type="match status" value="1"/>
</dbReference>
<evidence type="ECO:0000256" key="4">
    <source>
        <dbReference type="SAM" id="MobiDB-lite"/>
    </source>
</evidence>
<dbReference type="GO" id="GO:0005813">
    <property type="term" value="C:centrosome"/>
    <property type="evidence" value="ECO:0007669"/>
    <property type="project" value="UniProtKB-SubCell"/>
</dbReference>
<evidence type="ECO:0000256" key="1">
    <source>
        <dbReference type="ARBA" id="ARBA00004300"/>
    </source>
</evidence>
<sequence length="683" mass="75205">MKTCQTTDQGCPIIKEVPEKQNFPATEGDRPVSWQALRRGWNVNRVSAFPEGSQSNVFPTGTCSDANRKSPLMKTTSLEPHSHTPLHHTSSAESSRPQTLLQRADSTGTYKSHSSLNRTSSVQPIRATALLCNTSCISQPSNIQALAHSSAVTTLIPKNKAGFSSITISSRKINRSASLPGSDTWSHTPSESLSHQPLDPNSRQVKVQRKATIEKVTEQRVMSSPVPGTKSEGTPSASPGLDTVVHRRKATIIKVTEHRESCSPAQIGSRARHPEYRHSYTEGVYNSTWNEDNYLQNTEPSSYHHVDSTKRSDPVAPDTSISDAVKNGGTLHRATLSVFVNNPLAVAAPSPPELSPKAVGHRSDKPHRPLSCFGNEFGDTEPSKENMTRAVAREWSFALPEETSINPVNSDTSFISPGAAVKEAGHVVADNFKPNRGEEERLPPPEVATRRASPCLTLIQAPDPHSHQTPEEVLALNAAAIIANIKLQRQLSKKKTPKGNSEDSTASPEGNTVMTDEENHMKPHQGQNPVQCHKLPPAGFAPLSLDPETSPQTISLQEALKRSRPDFINRSQGRVRELERKAQDRRQLANLVGSQSDAPLRQRRAQSTRSTSLNATVPTDNLLKPRDRAIIGKEMQLTSKRPLAEMKRKTDDEMKREVCLSNRQRVKLFKKKLLDQILQRSMK</sequence>
<feature type="domain" description="ALMS motif" evidence="5">
    <location>
        <begin position="552"/>
        <end position="680"/>
    </location>
</feature>
<feature type="compositionally biased region" description="Polar residues" evidence="4">
    <location>
        <begin position="498"/>
        <end position="514"/>
    </location>
</feature>
<feature type="region of interest" description="Disordered" evidence="4">
    <location>
        <begin position="59"/>
        <end position="119"/>
    </location>
</feature>
<reference evidence="6" key="1">
    <citation type="submission" date="2025-08" db="UniProtKB">
        <authorList>
            <consortium name="Ensembl"/>
        </authorList>
    </citation>
    <scope>IDENTIFICATION</scope>
</reference>
<dbReference type="Pfam" id="PF15309">
    <property type="entry name" value="ALMS_motif"/>
    <property type="match status" value="1"/>
</dbReference>
<evidence type="ECO:0000259" key="5">
    <source>
        <dbReference type="Pfam" id="PF15309"/>
    </source>
</evidence>
<comment type="subcellular location">
    <subcellularLocation>
        <location evidence="1">Cytoplasm</location>
        <location evidence="1">Cytoskeleton</location>
        <location evidence="1">Microtubule organizing center</location>
        <location evidence="1">Centrosome</location>
    </subcellularLocation>
</comment>
<evidence type="ECO:0000313" key="7">
    <source>
        <dbReference type="Proteomes" id="UP000261640"/>
    </source>
</evidence>
<feature type="region of interest" description="Disordered" evidence="4">
    <location>
        <begin position="218"/>
        <end position="241"/>
    </location>
</feature>
<proteinExistence type="predicted"/>
<feature type="compositionally biased region" description="Basic and acidic residues" evidence="4">
    <location>
        <begin position="302"/>
        <end position="313"/>
    </location>
</feature>
<dbReference type="InterPro" id="IPR029299">
    <property type="entry name" value="ALMS_motif"/>
</dbReference>
<evidence type="ECO:0000256" key="3">
    <source>
        <dbReference type="ARBA" id="ARBA00023212"/>
    </source>
</evidence>
<dbReference type="Proteomes" id="UP000261640">
    <property type="component" value="Unplaced"/>
</dbReference>
<dbReference type="GO" id="GO:0046599">
    <property type="term" value="P:regulation of centriole replication"/>
    <property type="evidence" value="ECO:0007669"/>
    <property type="project" value="TreeGrafter"/>
</dbReference>
<accession>A0A3Q3SSK1</accession>
<dbReference type="GeneTree" id="ENSGT00940000153123"/>
<dbReference type="InParanoid" id="A0A3Q3SSK1"/>
<feature type="compositionally biased region" description="Polar residues" evidence="4">
    <location>
        <begin position="92"/>
        <end position="119"/>
    </location>
</feature>
<organism evidence="6 7">
    <name type="scientific">Mastacembelus armatus</name>
    <name type="common">zig-zag eel</name>
    <dbReference type="NCBI Taxonomy" id="205130"/>
    <lineage>
        <taxon>Eukaryota</taxon>
        <taxon>Metazoa</taxon>
        <taxon>Chordata</taxon>
        <taxon>Craniata</taxon>
        <taxon>Vertebrata</taxon>
        <taxon>Euteleostomi</taxon>
        <taxon>Actinopterygii</taxon>
        <taxon>Neopterygii</taxon>
        <taxon>Teleostei</taxon>
        <taxon>Neoteleostei</taxon>
        <taxon>Acanthomorphata</taxon>
        <taxon>Anabantaria</taxon>
        <taxon>Synbranchiformes</taxon>
        <taxon>Mastacembelidae</taxon>
        <taxon>Mastacembelus</taxon>
    </lineage>
</organism>
<feature type="region of interest" description="Disordered" evidence="4">
    <location>
        <begin position="175"/>
        <end position="205"/>
    </location>
</feature>
<dbReference type="GO" id="GO:0005829">
    <property type="term" value="C:cytosol"/>
    <property type="evidence" value="ECO:0007669"/>
    <property type="project" value="TreeGrafter"/>
</dbReference>
<name>A0A3Q3SSK1_9TELE</name>
<feature type="compositionally biased region" description="Polar residues" evidence="4">
    <location>
        <begin position="547"/>
        <end position="556"/>
    </location>
</feature>
<dbReference type="Ensembl" id="ENSMAMT00000030614.2">
    <property type="protein sequence ID" value="ENSMAMP00000029840.2"/>
    <property type="gene ID" value="ENSMAMG00000020124.2"/>
</dbReference>
<evidence type="ECO:0000256" key="2">
    <source>
        <dbReference type="ARBA" id="ARBA00022490"/>
    </source>
</evidence>
<feature type="region of interest" description="Disordered" evidence="4">
    <location>
        <begin position="349"/>
        <end position="384"/>
    </location>
</feature>
<keyword evidence="2" id="KW-0963">Cytoplasm</keyword>
<dbReference type="AlphaFoldDB" id="A0A3Q3SSK1"/>
<protein>
    <submittedName>
        <fullName evidence="6">Chromosome 19 C10orf90 homolog</fullName>
    </submittedName>
</protein>
<feature type="compositionally biased region" description="Basic and acidic residues" evidence="4">
    <location>
        <begin position="574"/>
        <end position="587"/>
    </location>
</feature>
<keyword evidence="3" id="KW-0206">Cytoskeleton</keyword>
<dbReference type="GO" id="GO:0005814">
    <property type="term" value="C:centriole"/>
    <property type="evidence" value="ECO:0007669"/>
    <property type="project" value="TreeGrafter"/>
</dbReference>
<evidence type="ECO:0000313" key="6">
    <source>
        <dbReference type="Ensembl" id="ENSMAMP00000029840.2"/>
    </source>
</evidence>
<keyword evidence="7" id="KW-1185">Reference proteome</keyword>
<feature type="region of interest" description="Disordered" evidence="4">
    <location>
        <begin position="296"/>
        <end position="318"/>
    </location>
</feature>
<reference evidence="6" key="2">
    <citation type="submission" date="2025-09" db="UniProtKB">
        <authorList>
            <consortium name="Ensembl"/>
        </authorList>
    </citation>
    <scope>IDENTIFICATION</scope>
</reference>
<dbReference type="GO" id="GO:0008017">
    <property type="term" value="F:microtubule binding"/>
    <property type="evidence" value="ECO:0007669"/>
    <property type="project" value="TreeGrafter"/>
</dbReference>
<dbReference type="PANTHER" id="PTHR21553">
    <property type="entry name" value="ALMS1-RELATED"/>
    <property type="match status" value="1"/>
</dbReference>